<accession>A0A2K1IX74</accession>
<organism evidence="1">
    <name type="scientific">Physcomitrium patens</name>
    <name type="common">Spreading-leaved earth moss</name>
    <name type="synonym">Physcomitrella patens</name>
    <dbReference type="NCBI Taxonomy" id="3218"/>
    <lineage>
        <taxon>Eukaryota</taxon>
        <taxon>Viridiplantae</taxon>
        <taxon>Streptophyta</taxon>
        <taxon>Embryophyta</taxon>
        <taxon>Bryophyta</taxon>
        <taxon>Bryophytina</taxon>
        <taxon>Bryopsida</taxon>
        <taxon>Funariidae</taxon>
        <taxon>Funariales</taxon>
        <taxon>Funariaceae</taxon>
        <taxon>Physcomitrium</taxon>
    </lineage>
</organism>
<protein>
    <submittedName>
        <fullName evidence="1 2">Uncharacterized protein</fullName>
    </submittedName>
</protein>
<dbReference type="EMBL" id="ABEU02000019">
    <property type="protein sequence ID" value="PNR33872.1"/>
    <property type="molecule type" value="Genomic_DNA"/>
</dbReference>
<evidence type="ECO:0000313" key="2">
    <source>
        <dbReference type="EnsemblPlants" id="Pp3c19_4619V3.1"/>
    </source>
</evidence>
<evidence type="ECO:0000313" key="3">
    <source>
        <dbReference type="Proteomes" id="UP000006727"/>
    </source>
</evidence>
<name>A0A2K1IX74_PHYPA</name>
<sequence>MTTLSSTKAKNKSLLIATKDDLTKYTTTHYHLIRKKIISKETNMTYIIVGN</sequence>
<reference evidence="1 3" key="1">
    <citation type="journal article" date="2008" name="Science">
        <title>The Physcomitrella genome reveals evolutionary insights into the conquest of land by plants.</title>
        <authorList>
            <person name="Rensing S."/>
            <person name="Lang D."/>
            <person name="Zimmer A."/>
            <person name="Terry A."/>
            <person name="Salamov A."/>
            <person name="Shapiro H."/>
            <person name="Nishiyama T."/>
            <person name="Perroud P.-F."/>
            <person name="Lindquist E."/>
            <person name="Kamisugi Y."/>
            <person name="Tanahashi T."/>
            <person name="Sakakibara K."/>
            <person name="Fujita T."/>
            <person name="Oishi K."/>
            <person name="Shin-I T."/>
            <person name="Kuroki Y."/>
            <person name="Toyoda A."/>
            <person name="Suzuki Y."/>
            <person name="Hashimoto A."/>
            <person name="Yamaguchi K."/>
            <person name="Sugano A."/>
            <person name="Kohara Y."/>
            <person name="Fujiyama A."/>
            <person name="Anterola A."/>
            <person name="Aoki S."/>
            <person name="Ashton N."/>
            <person name="Barbazuk W.B."/>
            <person name="Barker E."/>
            <person name="Bennetzen J."/>
            <person name="Bezanilla M."/>
            <person name="Blankenship R."/>
            <person name="Cho S.H."/>
            <person name="Dutcher S."/>
            <person name="Estelle M."/>
            <person name="Fawcett J.A."/>
            <person name="Gundlach H."/>
            <person name="Hanada K."/>
            <person name="Heyl A."/>
            <person name="Hicks K.A."/>
            <person name="Hugh J."/>
            <person name="Lohr M."/>
            <person name="Mayer K."/>
            <person name="Melkozernov A."/>
            <person name="Murata T."/>
            <person name="Nelson D."/>
            <person name="Pils B."/>
            <person name="Prigge M."/>
            <person name="Reiss B."/>
            <person name="Renner T."/>
            <person name="Rombauts S."/>
            <person name="Rushton P."/>
            <person name="Sanderfoot A."/>
            <person name="Schween G."/>
            <person name="Shiu S.-H."/>
            <person name="Stueber K."/>
            <person name="Theodoulou F.L."/>
            <person name="Tu H."/>
            <person name="Van de Peer Y."/>
            <person name="Verrier P.J."/>
            <person name="Waters E."/>
            <person name="Wood A."/>
            <person name="Yang L."/>
            <person name="Cove D."/>
            <person name="Cuming A."/>
            <person name="Hasebe M."/>
            <person name="Lucas S."/>
            <person name="Mishler D.B."/>
            <person name="Reski R."/>
            <person name="Grigoriev I."/>
            <person name="Quatrano R.S."/>
            <person name="Boore J.L."/>
        </authorList>
    </citation>
    <scope>NUCLEOTIDE SEQUENCE [LARGE SCALE GENOMIC DNA]</scope>
    <source>
        <strain evidence="2 3">cv. Gransden 2004</strain>
    </source>
</reference>
<evidence type="ECO:0000313" key="1">
    <source>
        <dbReference type="EMBL" id="PNR33872.1"/>
    </source>
</evidence>
<dbReference type="Proteomes" id="UP000006727">
    <property type="component" value="Chromosome 19"/>
</dbReference>
<dbReference type="InParanoid" id="A0A2K1IX74"/>
<reference evidence="2" key="3">
    <citation type="submission" date="2020-12" db="UniProtKB">
        <authorList>
            <consortium name="EnsemblPlants"/>
        </authorList>
    </citation>
    <scope>IDENTIFICATION</scope>
</reference>
<dbReference type="EnsemblPlants" id="Pp3c19_4619V3.1">
    <property type="protein sequence ID" value="Pp3c19_4619V3.1"/>
    <property type="gene ID" value="Pp3c19_4619"/>
</dbReference>
<keyword evidence="3" id="KW-1185">Reference proteome</keyword>
<dbReference type="Gramene" id="Pp3c19_4619V3.1">
    <property type="protein sequence ID" value="Pp3c19_4619V3.1"/>
    <property type="gene ID" value="Pp3c19_4619"/>
</dbReference>
<gene>
    <name evidence="1" type="ORF">PHYPA_023688</name>
</gene>
<reference evidence="1 3" key="2">
    <citation type="journal article" date="2018" name="Plant J.">
        <title>The Physcomitrella patens chromosome-scale assembly reveals moss genome structure and evolution.</title>
        <authorList>
            <person name="Lang D."/>
            <person name="Ullrich K.K."/>
            <person name="Murat F."/>
            <person name="Fuchs J."/>
            <person name="Jenkins J."/>
            <person name="Haas F.B."/>
            <person name="Piednoel M."/>
            <person name="Gundlach H."/>
            <person name="Van Bel M."/>
            <person name="Meyberg R."/>
            <person name="Vives C."/>
            <person name="Morata J."/>
            <person name="Symeonidi A."/>
            <person name="Hiss M."/>
            <person name="Muchero W."/>
            <person name="Kamisugi Y."/>
            <person name="Saleh O."/>
            <person name="Blanc G."/>
            <person name="Decker E.L."/>
            <person name="van Gessel N."/>
            <person name="Grimwood J."/>
            <person name="Hayes R.D."/>
            <person name="Graham S.W."/>
            <person name="Gunter L.E."/>
            <person name="McDaniel S.F."/>
            <person name="Hoernstein S.N.W."/>
            <person name="Larsson A."/>
            <person name="Li F.W."/>
            <person name="Perroud P.F."/>
            <person name="Phillips J."/>
            <person name="Ranjan P."/>
            <person name="Rokshar D.S."/>
            <person name="Rothfels C.J."/>
            <person name="Schneider L."/>
            <person name="Shu S."/>
            <person name="Stevenson D.W."/>
            <person name="Thummler F."/>
            <person name="Tillich M."/>
            <person name="Villarreal Aguilar J.C."/>
            <person name="Widiez T."/>
            <person name="Wong G.K."/>
            <person name="Wymore A."/>
            <person name="Zhang Y."/>
            <person name="Zimmer A.D."/>
            <person name="Quatrano R.S."/>
            <person name="Mayer K.F.X."/>
            <person name="Goodstein D."/>
            <person name="Casacuberta J.M."/>
            <person name="Vandepoele K."/>
            <person name="Reski R."/>
            <person name="Cuming A.C."/>
            <person name="Tuskan G.A."/>
            <person name="Maumus F."/>
            <person name="Salse J."/>
            <person name="Schmutz J."/>
            <person name="Rensing S.A."/>
        </authorList>
    </citation>
    <scope>NUCLEOTIDE SEQUENCE [LARGE SCALE GENOMIC DNA]</scope>
    <source>
        <strain evidence="2 3">cv. Gransden 2004</strain>
    </source>
</reference>
<proteinExistence type="predicted"/>
<dbReference type="AlphaFoldDB" id="A0A2K1IX74"/>